<reference evidence="3" key="1">
    <citation type="submission" date="2015-03" db="EMBL/GenBank/DDBJ databases">
        <title>Luteipulveratus halotolerans sp. nov., a novel actinobacterium (Dermacoccaceae) from Sarawak, Malaysia.</title>
        <authorList>
            <person name="Juboi H."/>
            <person name="Basik A."/>
            <person name="Shamsul S.S."/>
            <person name="Arnold P."/>
            <person name="Schmitt E.K."/>
            <person name="Sanglier J.-J."/>
            <person name="Yeo T."/>
        </authorList>
    </citation>
    <scope>NUCLEOTIDE SEQUENCE [LARGE SCALE GENOMIC DNA]</scope>
    <source>
        <strain evidence="3">C296001</strain>
    </source>
</reference>
<evidence type="ECO:0000256" key="1">
    <source>
        <dbReference type="SAM" id="MobiDB-lite"/>
    </source>
</evidence>
<dbReference type="Proteomes" id="UP000037397">
    <property type="component" value="Unassembled WGS sequence"/>
</dbReference>
<gene>
    <name evidence="2" type="ORF">VV01_04975</name>
</gene>
<accession>A0A0L6CGK1</accession>
<feature type="compositionally biased region" description="Basic and acidic residues" evidence="1">
    <location>
        <begin position="133"/>
        <end position="143"/>
    </location>
</feature>
<dbReference type="InterPro" id="IPR036890">
    <property type="entry name" value="HATPase_C_sf"/>
</dbReference>
<comment type="caution">
    <text evidence="2">The sequence shown here is derived from an EMBL/GenBank/DDBJ whole genome shotgun (WGS) entry which is preliminary data.</text>
</comment>
<protein>
    <recommendedName>
        <fullName evidence="4">Histidine kinase</fullName>
    </recommendedName>
</protein>
<feature type="compositionally biased region" description="Low complexity" evidence="1">
    <location>
        <begin position="290"/>
        <end position="301"/>
    </location>
</feature>
<evidence type="ECO:0000313" key="3">
    <source>
        <dbReference type="Proteomes" id="UP000037397"/>
    </source>
</evidence>
<evidence type="ECO:0000313" key="2">
    <source>
        <dbReference type="EMBL" id="KNX36648.1"/>
    </source>
</evidence>
<name>A0A0L6CGK1_9MICO</name>
<keyword evidence="3" id="KW-1185">Reference proteome</keyword>
<feature type="compositionally biased region" description="Polar residues" evidence="1">
    <location>
        <begin position="226"/>
        <end position="245"/>
    </location>
</feature>
<sequence length="540" mass="55948">MTTPLPYDGPARLSAAAGETVAGVPRQVADALDAPVVVFAPDTTGPVMVDLHQRRSVFTAPDSLARPLLSGVVTAGAGTAEGLVARAVQAINDPASGARIGVVGVFDRVAREASWSDTDGLRRMAADFGERLERHVERSESGGRRGGATPAGSAPANGPATNGHSTNGNGVNGHGTNGHAGEPDYRWLNATPREPGIKDPTVPIAPLQAAAAARAAGRNGVEPTRNGHQVNGHVSSHGADQQTHGHASPHGVTGPQTNGHTANGAASRPAATPSFGAMWQQEAQSAPRQAEPSATPATTPEPVRPAGEVTDEQLRAHSLSLADEIGGAADSLAALLDQVDLRHDQVLHRHAAAVQERFAAVERTRSRLRGHLEGTGERPRTRAMFELPRVIDASVTSVYQSLPGSHVDVDLIDDSLTVSADAGMVQRALTLLLSTAVEAATGRTVRLSAGVRSEDSTRIEGRLSVQVNVSFSGDTLTAGQLARLAGRFADAARATSRPSVTPPAQLRTTAHENAVIGESFEARSGGGHTTFLAQWPLDLG</sequence>
<dbReference type="OrthoDB" id="9825315at2"/>
<organism evidence="2 3">
    <name type="scientific">Luteipulveratus halotolerans</name>
    <dbReference type="NCBI Taxonomy" id="1631356"/>
    <lineage>
        <taxon>Bacteria</taxon>
        <taxon>Bacillati</taxon>
        <taxon>Actinomycetota</taxon>
        <taxon>Actinomycetes</taxon>
        <taxon>Micrococcales</taxon>
        <taxon>Dermacoccaceae</taxon>
        <taxon>Luteipulveratus</taxon>
    </lineage>
</organism>
<dbReference type="Gene3D" id="3.30.565.10">
    <property type="entry name" value="Histidine kinase-like ATPase, C-terminal domain"/>
    <property type="match status" value="1"/>
</dbReference>
<dbReference type="AlphaFoldDB" id="A0A0L6CGK1"/>
<evidence type="ECO:0008006" key="4">
    <source>
        <dbReference type="Google" id="ProtNLM"/>
    </source>
</evidence>
<proteinExistence type="predicted"/>
<dbReference type="EMBL" id="LAIR01000002">
    <property type="protein sequence ID" value="KNX36648.1"/>
    <property type="molecule type" value="Genomic_DNA"/>
</dbReference>
<feature type="region of interest" description="Disordered" evidence="1">
    <location>
        <begin position="133"/>
        <end position="308"/>
    </location>
</feature>
<dbReference type="RefSeq" id="WP_050668922.1">
    <property type="nucleotide sequence ID" value="NZ_LAIR01000002.1"/>
</dbReference>
<dbReference type="STRING" id="1631356.VV01_04975"/>